<keyword evidence="1" id="KW-0175">Coiled coil</keyword>
<feature type="coiled-coil region" evidence="1">
    <location>
        <begin position="323"/>
        <end position="350"/>
    </location>
</feature>
<evidence type="ECO:0000313" key="5">
    <source>
        <dbReference type="EMBL" id="KAI1857681.1"/>
    </source>
</evidence>
<dbReference type="OrthoDB" id="3915838at2759"/>
<feature type="domain" description="SGNH hydrolase-type esterase" evidence="4">
    <location>
        <begin position="91"/>
        <end position="274"/>
    </location>
</feature>
<dbReference type="GO" id="GO:0004622">
    <property type="term" value="F:phosphatidylcholine lysophospholipase activity"/>
    <property type="evidence" value="ECO:0007669"/>
    <property type="project" value="TreeGrafter"/>
</dbReference>
<dbReference type="InterPro" id="IPR036514">
    <property type="entry name" value="SGNH_hydro_sf"/>
</dbReference>
<keyword evidence="3" id="KW-0472">Membrane</keyword>
<evidence type="ECO:0000313" key="6">
    <source>
        <dbReference type="Proteomes" id="UP000829685"/>
    </source>
</evidence>
<proteinExistence type="predicted"/>
<dbReference type="InterPro" id="IPR013830">
    <property type="entry name" value="SGNH_hydro"/>
</dbReference>
<name>A0A9Q0AHV4_9PEZI</name>
<keyword evidence="3" id="KW-1133">Transmembrane helix</keyword>
<feature type="compositionally biased region" description="Basic and acidic residues" evidence="2">
    <location>
        <begin position="307"/>
        <end position="322"/>
    </location>
</feature>
<dbReference type="Proteomes" id="UP000829685">
    <property type="component" value="Unassembled WGS sequence"/>
</dbReference>
<evidence type="ECO:0000256" key="3">
    <source>
        <dbReference type="SAM" id="Phobius"/>
    </source>
</evidence>
<accession>A0A9Q0AHV4</accession>
<feature type="transmembrane region" description="Helical" evidence="3">
    <location>
        <begin position="7"/>
        <end position="28"/>
    </location>
</feature>
<comment type="caution">
    <text evidence="5">The sequence shown here is derived from an EMBL/GenBank/DDBJ whole genome shotgun (WGS) entry which is preliminary data.</text>
</comment>
<dbReference type="PANTHER" id="PTHR30383:SF31">
    <property type="entry name" value="SGNH HYDROLASE-TYPE ESTERASE DOMAIN-CONTAINING PROTEIN-RELATED"/>
    <property type="match status" value="1"/>
</dbReference>
<feature type="region of interest" description="Disordered" evidence="2">
    <location>
        <begin position="303"/>
        <end position="322"/>
    </location>
</feature>
<sequence>MIVARRRFFIAIGIPLVILGMLMSGFVVDTDTHSPSTLNGIHVGHVPANSSLAHSNTSSLTERPHITYTGYKRPGYELPLAKGIPLRILALGASTTRGDSPAEVDNNGFRRPLRQRLTALGHKVNFVGTDRLGNMTDNDITAGPGVRVDTIHEMATHIVEKSKPNVILVNAGTNDCLMHVDIDNFYKRYDNLIQYLLMASHKTTLVLGTLLPTWDQHFNGREDVFRVNPQIRRLAKIYQKQGLPVVLAEMQGPDGVQDENLAEDGMHPVTAGYEMMGTKLFEAIVEADARGFLQPAEIVSWIPDDGEAGRTDEENYKEWNKQQKKLAETKAFEESEMAKMEAELEKMRQQRKASG</sequence>
<dbReference type="EMBL" id="JAFIMR010000039">
    <property type="protein sequence ID" value="KAI1857681.1"/>
    <property type="molecule type" value="Genomic_DNA"/>
</dbReference>
<evidence type="ECO:0000256" key="2">
    <source>
        <dbReference type="SAM" id="MobiDB-lite"/>
    </source>
</evidence>
<dbReference type="Gene3D" id="3.40.50.1110">
    <property type="entry name" value="SGNH hydrolase"/>
    <property type="match status" value="1"/>
</dbReference>
<dbReference type="SUPFAM" id="SSF52266">
    <property type="entry name" value="SGNH hydrolase"/>
    <property type="match status" value="1"/>
</dbReference>
<protein>
    <recommendedName>
        <fullName evidence="4">SGNH hydrolase-type esterase domain-containing protein</fullName>
    </recommendedName>
</protein>
<keyword evidence="6" id="KW-1185">Reference proteome</keyword>
<dbReference type="Pfam" id="PF13472">
    <property type="entry name" value="Lipase_GDSL_2"/>
    <property type="match status" value="1"/>
</dbReference>
<gene>
    <name evidence="5" type="ORF">JX265_011096</name>
</gene>
<dbReference type="PANTHER" id="PTHR30383">
    <property type="entry name" value="THIOESTERASE 1/PROTEASE 1/LYSOPHOSPHOLIPASE L1"/>
    <property type="match status" value="1"/>
</dbReference>
<keyword evidence="3" id="KW-0812">Transmembrane</keyword>
<organism evidence="5 6">
    <name type="scientific">Neoarthrinium moseri</name>
    <dbReference type="NCBI Taxonomy" id="1658444"/>
    <lineage>
        <taxon>Eukaryota</taxon>
        <taxon>Fungi</taxon>
        <taxon>Dikarya</taxon>
        <taxon>Ascomycota</taxon>
        <taxon>Pezizomycotina</taxon>
        <taxon>Sordariomycetes</taxon>
        <taxon>Xylariomycetidae</taxon>
        <taxon>Amphisphaeriales</taxon>
        <taxon>Apiosporaceae</taxon>
        <taxon>Neoarthrinium</taxon>
    </lineage>
</organism>
<dbReference type="AlphaFoldDB" id="A0A9Q0AHV4"/>
<reference evidence="5" key="1">
    <citation type="submission" date="2021-03" db="EMBL/GenBank/DDBJ databases">
        <title>Revisited historic fungal species revealed as producer of novel bioactive compounds through whole genome sequencing and comparative genomics.</title>
        <authorList>
            <person name="Vignolle G.A."/>
            <person name="Hochenegger N."/>
            <person name="Mach R.L."/>
            <person name="Mach-Aigner A.R."/>
            <person name="Javad Rahimi M."/>
            <person name="Salim K.A."/>
            <person name="Chan C.M."/>
            <person name="Lim L.B.L."/>
            <person name="Cai F."/>
            <person name="Druzhinina I.S."/>
            <person name="U'Ren J.M."/>
            <person name="Derntl C."/>
        </authorList>
    </citation>
    <scope>NUCLEOTIDE SEQUENCE</scope>
    <source>
        <strain evidence="5">TUCIM 5799</strain>
    </source>
</reference>
<evidence type="ECO:0000259" key="4">
    <source>
        <dbReference type="Pfam" id="PF13472"/>
    </source>
</evidence>
<evidence type="ECO:0000256" key="1">
    <source>
        <dbReference type="SAM" id="Coils"/>
    </source>
</evidence>
<dbReference type="InterPro" id="IPR051532">
    <property type="entry name" value="Ester_Hydrolysis_Enzymes"/>
</dbReference>